<dbReference type="EMBL" id="DS990137">
    <property type="protein sequence ID" value="EET23891.1"/>
    <property type="molecule type" value="Genomic_DNA"/>
</dbReference>
<dbReference type="Proteomes" id="UP000004687">
    <property type="component" value="Unassembled WGS sequence"/>
</dbReference>
<reference evidence="1" key="2">
    <citation type="submission" date="2008-07" db="EMBL/GenBank/DDBJ databases">
        <authorList>
            <consortium name="Broad Institute Genome Sequencing Platform"/>
            <person name="Colwell R."/>
            <person name="Grim C.J."/>
            <person name="Young S."/>
            <person name="Jaffe D."/>
            <person name="Gnerre S."/>
            <person name="Berlin A."/>
            <person name="Heiman D."/>
            <person name="Hepburn T."/>
            <person name="Shea T."/>
            <person name="Sykes S."/>
            <person name="Alvarado L."/>
            <person name="Kodira C."/>
            <person name="Heidelberg J."/>
            <person name="Lander E."/>
            <person name="Galagan J."/>
            <person name="Nusbaum C."/>
            <person name="Birren B."/>
        </authorList>
    </citation>
    <scope>NUCLEOTIDE SEQUENCE [LARGE SCALE GENOMIC DNA]</scope>
    <source>
        <strain evidence="1">MO10</strain>
    </source>
</reference>
<gene>
    <name evidence="1" type="ORF">VchoM_01917</name>
</gene>
<name>A0A0X1L056_VIBCO</name>
<evidence type="ECO:0000313" key="1">
    <source>
        <dbReference type="EMBL" id="EET23891.1"/>
    </source>
</evidence>
<protein>
    <submittedName>
        <fullName evidence="1">Uncharacterized protein</fullName>
    </submittedName>
</protein>
<reference evidence="1" key="1">
    <citation type="submission" date="2005-09" db="EMBL/GenBank/DDBJ databases">
        <title>Annotation of Vibrio cholerae MO10.</title>
        <authorList>
            <person name="Colwell R."/>
            <person name="Grim C.J."/>
            <person name="Young S."/>
            <person name="Jaffe D."/>
            <person name="Gnerre S."/>
            <person name="Berlin A."/>
            <person name="Heiman D."/>
            <person name="Hepburn T."/>
            <person name="Shea T."/>
            <person name="Sykes S."/>
            <person name="Yandava C."/>
            <person name="Alvarado L."/>
            <person name="Kodira C."/>
            <person name="Borodovsky M."/>
            <person name="Heidelberg J."/>
            <person name="Lander E."/>
            <person name="Galagan J."/>
            <person name="Nusbaum C."/>
            <person name="Birren B."/>
        </authorList>
    </citation>
    <scope>NUCLEOTIDE SEQUENCE [LARGE SCALE GENOMIC DNA]</scope>
    <source>
        <strain evidence="1">MO10</strain>
    </source>
</reference>
<proteinExistence type="predicted"/>
<dbReference type="AlphaFoldDB" id="A0A0X1L056"/>
<organism evidence="1">
    <name type="scientific">Vibrio cholerae (strain MO10)</name>
    <dbReference type="NCBI Taxonomy" id="345072"/>
    <lineage>
        <taxon>Bacteria</taxon>
        <taxon>Pseudomonadati</taxon>
        <taxon>Pseudomonadota</taxon>
        <taxon>Gammaproteobacteria</taxon>
        <taxon>Vibrionales</taxon>
        <taxon>Vibrionaceae</taxon>
        <taxon>Vibrio</taxon>
    </lineage>
</organism>
<dbReference type="HOGENOM" id="CLU_3190391_0_0_6"/>
<accession>A0A0X1L056</accession>
<sequence>MRNLVIQKFYIPSIIDAAVSFVQQMTTLCWPEDKNQCPLKVGIVID</sequence>